<evidence type="ECO:0000256" key="2">
    <source>
        <dbReference type="ARBA" id="ARBA00022898"/>
    </source>
</evidence>
<dbReference type="PANTHER" id="PTHR11808:SF80">
    <property type="entry name" value="CYSTATHIONINE GAMMA-LYASE"/>
    <property type="match status" value="1"/>
</dbReference>
<dbReference type="CDD" id="cd00614">
    <property type="entry name" value="CGS_like"/>
    <property type="match status" value="1"/>
</dbReference>
<comment type="similarity">
    <text evidence="3">Belongs to the trans-sulfuration enzymes family.</text>
</comment>
<dbReference type="Pfam" id="PF01053">
    <property type="entry name" value="Cys_Met_Meta_PP"/>
    <property type="match status" value="1"/>
</dbReference>
<gene>
    <name evidence="5" type="primary">LOC106809388</name>
</gene>
<dbReference type="SUPFAM" id="SSF53383">
    <property type="entry name" value="PLP-dependent transferases"/>
    <property type="match status" value="1"/>
</dbReference>
<proteinExistence type="inferred from homology"/>
<organism evidence="4 5">
    <name type="scientific">Priapulus caudatus</name>
    <name type="common">Priapulid worm</name>
    <dbReference type="NCBI Taxonomy" id="37621"/>
    <lineage>
        <taxon>Eukaryota</taxon>
        <taxon>Metazoa</taxon>
        <taxon>Ecdysozoa</taxon>
        <taxon>Scalidophora</taxon>
        <taxon>Priapulida</taxon>
        <taxon>Priapulimorpha</taxon>
        <taxon>Priapulimorphida</taxon>
        <taxon>Priapulidae</taxon>
        <taxon>Priapulus</taxon>
    </lineage>
</organism>
<dbReference type="InterPro" id="IPR015424">
    <property type="entry name" value="PyrdxlP-dep_Trfase"/>
</dbReference>
<evidence type="ECO:0000256" key="1">
    <source>
        <dbReference type="ARBA" id="ARBA00001933"/>
    </source>
</evidence>
<comment type="cofactor">
    <cofactor evidence="1 3">
        <name>pyridoxal 5'-phosphate</name>
        <dbReference type="ChEBI" id="CHEBI:597326"/>
    </cofactor>
</comment>
<sequence length="346" mass="37235">GGYVYSRAGNATVDAVQSAVNALEEGAGSIVFSSGSSAIFSMFLAFLRDGDHVVACHGYSGTYFMLKNYIPRCGIEVTFVQGDSVDSYTEAIKPNTKMIFSEVMLNPLMKMVDLEALAAEGKSRDILTVVDATFVSPTLLQPLKLGIDIVVHSCSKYMGGHSDVIAGCVTTSTVDQWKKLQTIANICGTLVSPFSASILQRGLKTLPLRMAVHSQNAMKLAEFLEDHPKISRVMYPGLPSFPNHDVAKKLLTSGYSGIMSFEVASGYEGAKILVESLRHVALAVSLGGTESLIEIPAVMTHGPHVMTDDDRDSVQISGGLVRLSVGIEDIEDLKHDFIQALDKIKI</sequence>
<dbReference type="InterPro" id="IPR015421">
    <property type="entry name" value="PyrdxlP-dep_Trfase_major"/>
</dbReference>
<dbReference type="Gene3D" id="3.40.640.10">
    <property type="entry name" value="Type I PLP-dependent aspartate aminotransferase-like (Major domain)"/>
    <property type="match status" value="1"/>
</dbReference>
<dbReference type="Gene3D" id="3.90.1150.10">
    <property type="entry name" value="Aspartate Aminotransferase, domain 1"/>
    <property type="match status" value="1"/>
</dbReference>
<reference evidence="5" key="1">
    <citation type="submission" date="2025-08" db="UniProtKB">
        <authorList>
            <consortium name="RefSeq"/>
        </authorList>
    </citation>
    <scope>IDENTIFICATION</scope>
</reference>
<protein>
    <submittedName>
        <fullName evidence="5">Cystathionine beta-lyase-like</fullName>
    </submittedName>
</protein>
<keyword evidence="4" id="KW-1185">Reference proteome</keyword>
<accession>A0ABM1E6W8</accession>
<dbReference type="InterPro" id="IPR000277">
    <property type="entry name" value="Cys/Met-Metab_PyrdxlP-dep_enz"/>
</dbReference>
<dbReference type="Proteomes" id="UP000695022">
    <property type="component" value="Unplaced"/>
</dbReference>
<dbReference type="PANTHER" id="PTHR11808">
    <property type="entry name" value="TRANS-SULFURATION ENZYME FAMILY MEMBER"/>
    <property type="match status" value="1"/>
</dbReference>
<dbReference type="RefSeq" id="XP_014667939.1">
    <property type="nucleotide sequence ID" value="XM_014812453.1"/>
</dbReference>
<keyword evidence="2 3" id="KW-0663">Pyridoxal phosphate</keyword>
<evidence type="ECO:0000313" key="5">
    <source>
        <dbReference type="RefSeq" id="XP_014667939.1"/>
    </source>
</evidence>
<dbReference type="PIRSF" id="PIRSF001434">
    <property type="entry name" value="CGS"/>
    <property type="match status" value="1"/>
</dbReference>
<dbReference type="InterPro" id="IPR015422">
    <property type="entry name" value="PyrdxlP-dep_Trfase_small"/>
</dbReference>
<evidence type="ECO:0000256" key="3">
    <source>
        <dbReference type="RuleBase" id="RU362118"/>
    </source>
</evidence>
<feature type="non-terminal residue" evidence="5">
    <location>
        <position position="1"/>
    </location>
</feature>
<evidence type="ECO:0000313" key="4">
    <source>
        <dbReference type="Proteomes" id="UP000695022"/>
    </source>
</evidence>
<dbReference type="GeneID" id="106809388"/>
<name>A0ABM1E6W8_PRICU</name>